<comment type="catalytic activity">
    <reaction evidence="7">
        <text>L-cysteinyl-[protein] + hexadecanoyl-CoA = S-hexadecanoyl-L-cysteinyl-[protein] + CoA</text>
        <dbReference type="Rhea" id="RHEA:36683"/>
        <dbReference type="Rhea" id="RHEA-COMP:10131"/>
        <dbReference type="Rhea" id="RHEA-COMP:11032"/>
        <dbReference type="ChEBI" id="CHEBI:29950"/>
        <dbReference type="ChEBI" id="CHEBI:57287"/>
        <dbReference type="ChEBI" id="CHEBI:57379"/>
        <dbReference type="ChEBI" id="CHEBI:74151"/>
        <dbReference type="EC" id="2.3.1.225"/>
    </reaction>
</comment>
<dbReference type="InParanoid" id="A0A078BDY8"/>
<dbReference type="AlphaFoldDB" id="A0A078BDY8"/>
<comment type="similarity">
    <text evidence="7">Belongs to the DHHC palmitoyltransferase family.</text>
</comment>
<dbReference type="EC" id="2.3.1.225" evidence="7"/>
<evidence type="ECO:0000313" key="10">
    <source>
        <dbReference type="Proteomes" id="UP000039865"/>
    </source>
</evidence>
<comment type="subcellular location">
    <subcellularLocation>
        <location evidence="1">Membrane</location>
        <topology evidence="1">Multi-pass membrane protein</topology>
    </subcellularLocation>
</comment>
<keyword evidence="10" id="KW-1185">Reference proteome</keyword>
<dbReference type="EMBL" id="CCKQ01019755">
    <property type="protein sequence ID" value="CDW91793.1"/>
    <property type="molecule type" value="Genomic_DNA"/>
</dbReference>
<keyword evidence="3 7" id="KW-0812">Transmembrane</keyword>
<keyword evidence="2 7" id="KW-0808">Transferase</keyword>
<keyword evidence="6 7" id="KW-0012">Acyltransferase</keyword>
<feature type="transmembrane region" description="Helical" evidence="7">
    <location>
        <begin position="253"/>
        <end position="273"/>
    </location>
</feature>
<evidence type="ECO:0000256" key="2">
    <source>
        <dbReference type="ARBA" id="ARBA00022679"/>
    </source>
</evidence>
<gene>
    <name evidence="9" type="primary">Contig4147.g4432</name>
    <name evidence="9" type="ORF">STYLEM_20954</name>
</gene>
<evidence type="ECO:0000313" key="9">
    <source>
        <dbReference type="EMBL" id="CDW91793.1"/>
    </source>
</evidence>
<evidence type="ECO:0000256" key="4">
    <source>
        <dbReference type="ARBA" id="ARBA00022989"/>
    </source>
</evidence>
<organism evidence="9 10">
    <name type="scientific">Stylonychia lemnae</name>
    <name type="common">Ciliate</name>
    <dbReference type="NCBI Taxonomy" id="5949"/>
    <lineage>
        <taxon>Eukaryota</taxon>
        <taxon>Sar</taxon>
        <taxon>Alveolata</taxon>
        <taxon>Ciliophora</taxon>
        <taxon>Intramacronucleata</taxon>
        <taxon>Spirotrichea</taxon>
        <taxon>Stichotrichia</taxon>
        <taxon>Sporadotrichida</taxon>
        <taxon>Oxytrichidae</taxon>
        <taxon>Stylonychinae</taxon>
        <taxon>Stylonychia</taxon>
    </lineage>
</organism>
<evidence type="ECO:0000259" key="8">
    <source>
        <dbReference type="Pfam" id="PF01529"/>
    </source>
</evidence>
<dbReference type="PANTHER" id="PTHR12246">
    <property type="entry name" value="PALMITOYLTRANSFERASE ZDHHC16"/>
    <property type="match status" value="1"/>
</dbReference>
<dbReference type="OMA" id="CIFECIT"/>
<dbReference type="OrthoDB" id="298126at2759"/>
<dbReference type="GO" id="GO:0016020">
    <property type="term" value="C:membrane"/>
    <property type="evidence" value="ECO:0007669"/>
    <property type="project" value="UniProtKB-SubCell"/>
</dbReference>
<sequence>MEQEEQLLISQNQVSDELAHQINIQTKINTVDGHIRPLPAQHFNKRDKLGVVIIILVYALMTKIYLFTMVHTLGDKIQNAEAGAIVNGFFLTFFVVLSVVSHFRCMTTNPGFLPKNYDSLSEKNLSNRFLKLIQERESIHQSALIRKLQRQGMEETEAQQVALRQSSLDIQEKLPNNGKANRTSSNLSSALSSSLKVRRNTYVDKIIEKKCYKCNSVKPPNAHHCANCNHCVAYMDHHCPWINNCVGLYTQKLFVLFNFYTLISIIYILSLLITDGFYKLRNHSTIYGANQKIKMQLSDFLQVLCIFECITFGLFIIVVFFDQISIILNRLTVIDKVRLYDNRLTQYKKRGCKNYKVTFGGPFSIWWFIPTPIEGTFDVEELFN</sequence>
<evidence type="ECO:0000256" key="1">
    <source>
        <dbReference type="ARBA" id="ARBA00004141"/>
    </source>
</evidence>
<evidence type="ECO:0000256" key="6">
    <source>
        <dbReference type="ARBA" id="ARBA00023315"/>
    </source>
</evidence>
<keyword evidence="4 7" id="KW-1133">Transmembrane helix</keyword>
<evidence type="ECO:0000256" key="3">
    <source>
        <dbReference type="ARBA" id="ARBA00022692"/>
    </source>
</evidence>
<evidence type="ECO:0000256" key="7">
    <source>
        <dbReference type="RuleBase" id="RU079119"/>
    </source>
</evidence>
<proteinExistence type="inferred from homology"/>
<dbReference type="Proteomes" id="UP000039865">
    <property type="component" value="Unassembled WGS sequence"/>
</dbReference>
<dbReference type="InterPro" id="IPR001594">
    <property type="entry name" value="Palmitoyltrfase_DHHC"/>
</dbReference>
<protein>
    <recommendedName>
        <fullName evidence="7">Palmitoyltransferase</fullName>
        <ecNumber evidence="7">2.3.1.225</ecNumber>
    </recommendedName>
</protein>
<dbReference type="Pfam" id="PF01529">
    <property type="entry name" value="DHHC"/>
    <property type="match status" value="1"/>
</dbReference>
<name>A0A078BDY8_STYLE</name>
<evidence type="ECO:0000256" key="5">
    <source>
        <dbReference type="ARBA" id="ARBA00023136"/>
    </source>
</evidence>
<comment type="domain">
    <text evidence="7">The DHHC domain is required for palmitoyltransferase activity.</text>
</comment>
<feature type="domain" description="Palmitoyltransferase DHHC" evidence="8">
    <location>
        <begin position="207"/>
        <end position="337"/>
    </location>
</feature>
<keyword evidence="5 7" id="KW-0472">Membrane</keyword>
<dbReference type="InterPro" id="IPR039859">
    <property type="entry name" value="PFA4/ZDH16/20/ERF2-like"/>
</dbReference>
<reference evidence="9 10" key="1">
    <citation type="submission" date="2014-06" db="EMBL/GenBank/DDBJ databases">
        <authorList>
            <person name="Swart Estienne"/>
        </authorList>
    </citation>
    <scope>NUCLEOTIDE SEQUENCE [LARGE SCALE GENOMIC DNA]</scope>
    <source>
        <strain evidence="9 10">130c</strain>
    </source>
</reference>
<dbReference type="PROSITE" id="PS50216">
    <property type="entry name" value="DHHC"/>
    <property type="match status" value="1"/>
</dbReference>
<dbReference type="GO" id="GO:0019706">
    <property type="term" value="F:protein-cysteine S-palmitoyltransferase activity"/>
    <property type="evidence" value="ECO:0007669"/>
    <property type="project" value="UniProtKB-EC"/>
</dbReference>
<feature type="transmembrane region" description="Helical" evidence="7">
    <location>
        <begin position="82"/>
        <end position="100"/>
    </location>
</feature>
<feature type="transmembrane region" description="Helical" evidence="7">
    <location>
        <begin position="300"/>
        <end position="321"/>
    </location>
</feature>
<feature type="transmembrane region" description="Helical" evidence="7">
    <location>
        <begin position="49"/>
        <end position="70"/>
    </location>
</feature>
<accession>A0A078BDY8</accession>